<keyword evidence="10" id="KW-1185">Reference proteome</keyword>
<reference evidence="9 10" key="1">
    <citation type="journal article" date="2023" name="Sci. Data">
        <title>Genome assembly of the Korean intertidal mud-creeper Batillaria attramentaria.</title>
        <authorList>
            <person name="Patra A.K."/>
            <person name="Ho P.T."/>
            <person name="Jun S."/>
            <person name="Lee S.J."/>
            <person name="Kim Y."/>
            <person name="Won Y.J."/>
        </authorList>
    </citation>
    <scope>NUCLEOTIDE SEQUENCE [LARGE SCALE GENOMIC DNA]</scope>
    <source>
        <strain evidence="9">Wonlab-2016</strain>
    </source>
</reference>
<feature type="transmembrane region" description="Helical" evidence="8">
    <location>
        <begin position="143"/>
        <end position="164"/>
    </location>
</feature>
<feature type="transmembrane region" description="Helical" evidence="8">
    <location>
        <begin position="441"/>
        <end position="466"/>
    </location>
</feature>
<keyword evidence="6" id="KW-0915">Sodium</keyword>
<dbReference type="PRINTS" id="PR00176">
    <property type="entry name" value="NANEUSMPORT"/>
</dbReference>
<feature type="region of interest" description="Disordered" evidence="7">
    <location>
        <begin position="491"/>
        <end position="544"/>
    </location>
</feature>
<comment type="subcellular location">
    <subcellularLocation>
        <location evidence="1">Membrane</location>
        <topology evidence="1">Multi-pass membrane protein</topology>
    </subcellularLocation>
</comment>
<feature type="transmembrane region" description="Helical" evidence="8">
    <location>
        <begin position="32"/>
        <end position="49"/>
    </location>
</feature>
<dbReference type="PANTHER" id="PTHR11616">
    <property type="entry name" value="SODIUM/CHLORIDE DEPENDENT TRANSPORTER"/>
    <property type="match status" value="1"/>
</dbReference>
<protein>
    <submittedName>
        <fullName evidence="9">Uncharacterized protein</fullName>
    </submittedName>
</protein>
<proteinExistence type="predicted"/>
<evidence type="ECO:0000256" key="2">
    <source>
        <dbReference type="ARBA" id="ARBA00022448"/>
    </source>
</evidence>
<name>A0ABD0M381_9CAEN</name>
<feature type="transmembrane region" description="Helical" evidence="8">
    <location>
        <begin position="322"/>
        <end position="349"/>
    </location>
</feature>
<evidence type="ECO:0000313" key="10">
    <source>
        <dbReference type="Proteomes" id="UP001519460"/>
    </source>
</evidence>
<dbReference type="Pfam" id="PF00209">
    <property type="entry name" value="SNF"/>
    <property type="match status" value="1"/>
</dbReference>
<feature type="compositionally biased region" description="Polar residues" evidence="7">
    <location>
        <begin position="491"/>
        <end position="501"/>
    </location>
</feature>
<dbReference type="Proteomes" id="UP001519460">
    <property type="component" value="Unassembled WGS sequence"/>
</dbReference>
<evidence type="ECO:0000256" key="6">
    <source>
        <dbReference type="PIRSR" id="PIRSR600175-1"/>
    </source>
</evidence>
<dbReference type="InterPro" id="IPR000175">
    <property type="entry name" value="Na/ntran_symport"/>
</dbReference>
<feature type="binding site" evidence="6">
    <location>
        <position position="297"/>
    </location>
    <ligand>
        <name>Na(+)</name>
        <dbReference type="ChEBI" id="CHEBI:29101"/>
        <label>1</label>
    </ligand>
</feature>
<dbReference type="EMBL" id="JACVVK020000009">
    <property type="protein sequence ID" value="KAK7505779.1"/>
    <property type="molecule type" value="Genomic_DNA"/>
</dbReference>
<evidence type="ECO:0000256" key="3">
    <source>
        <dbReference type="ARBA" id="ARBA00022692"/>
    </source>
</evidence>
<accession>A0ABD0M381</accession>
<evidence type="ECO:0000256" key="8">
    <source>
        <dbReference type="SAM" id="Phobius"/>
    </source>
</evidence>
<keyword evidence="6" id="KW-0479">Metal-binding</keyword>
<feature type="transmembrane region" description="Helical" evidence="8">
    <location>
        <begin position="281"/>
        <end position="301"/>
    </location>
</feature>
<feature type="binding site" evidence="6">
    <location>
        <position position="293"/>
    </location>
    <ligand>
        <name>Na(+)</name>
        <dbReference type="ChEBI" id="CHEBI:29101"/>
        <label>1</label>
    </ligand>
</feature>
<keyword evidence="2" id="KW-0813">Transport</keyword>
<dbReference type="SUPFAM" id="SSF161070">
    <property type="entry name" value="SNF-like"/>
    <property type="match status" value="1"/>
</dbReference>
<comment type="caution">
    <text evidence="9">The sequence shown here is derived from an EMBL/GenBank/DDBJ whole genome shotgun (WGS) entry which is preliminary data.</text>
</comment>
<evidence type="ECO:0000313" key="9">
    <source>
        <dbReference type="EMBL" id="KAK7505779.1"/>
    </source>
</evidence>
<gene>
    <name evidence="9" type="ORF">BaRGS_00003050</name>
</gene>
<feature type="transmembrane region" description="Helical" evidence="8">
    <location>
        <begin position="355"/>
        <end position="377"/>
    </location>
</feature>
<feature type="transmembrane region" description="Helical" evidence="8">
    <location>
        <begin position="398"/>
        <end position="421"/>
    </location>
</feature>
<evidence type="ECO:0000256" key="4">
    <source>
        <dbReference type="ARBA" id="ARBA00022989"/>
    </source>
</evidence>
<evidence type="ECO:0000256" key="1">
    <source>
        <dbReference type="ARBA" id="ARBA00004141"/>
    </source>
</evidence>
<feature type="binding site" evidence="6">
    <location>
        <position position="117"/>
    </location>
    <ligand>
        <name>Na(+)</name>
        <dbReference type="ChEBI" id="CHEBI:29101"/>
        <label>1</label>
    </ligand>
</feature>
<dbReference type="PROSITE" id="PS50267">
    <property type="entry name" value="NA_NEUROTRAN_SYMP_3"/>
    <property type="match status" value="1"/>
</dbReference>
<feature type="transmembrane region" description="Helical" evidence="8">
    <location>
        <begin position="110"/>
        <end position="131"/>
    </location>
</feature>
<feature type="transmembrane region" description="Helical" evidence="8">
    <location>
        <begin position="61"/>
        <end position="81"/>
    </location>
</feature>
<dbReference type="AlphaFoldDB" id="A0ABD0M381"/>
<dbReference type="InterPro" id="IPR037272">
    <property type="entry name" value="SNS_sf"/>
</dbReference>
<keyword evidence="3 8" id="KW-0812">Transmembrane</keyword>
<evidence type="ECO:0000256" key="5">
    <source>
        <dbReference type="ARBA" id="ARBA00023136"/>
    </source>
</evidence>
<sequence length="544" mass="60441">MVPECDVAGPTSYFWYREALDVSPGIDQSDGIKWKMLLCLLFSWLVVYFCICKGIKSSGKVVYFTATFPYIVLTIFFIRGLTLRGASDGLMHMLTPKMDNLMTPQCWLDAATQIFFSFGLAFGGLIAFSSYNPTHNNVEKDAILVSLCNWFTAIYACTVIFAIMGFKATLMFENCVSHNIKLLTQVLPDWNTTTLTPEIYHEQFEANLTQYNVSAMGHEFRFCSMEEDLNKPVEKCRLSRFSANAEQTEKAETSQTGAEGTGLAFIVFTQAIVEFGPSAPFWSIVFFLMLLSLGLGSEFGTIEGVATSLYDLDFHPWVRKKWLVSGVLCGSCCMVGFLFVLGSGSYWVALFDAFAGSYPLILIALAESIGVGWVYGIPRFCHDIEVMIGKKPNVYWRIAWKFIAPLLIISLLIATLISQFSKPIVYKAYNAAKGMMEDAPYPWYAGLTCALLVLSSVLFMPGVAILRRIGVLKYDRAKAAQAETFGHTSSTTRFLGSQLSTRSEDQDSGLNSDPEDAAKPDPERPVKVTFDDLPVLGLQSDSRV</sequence>
<dbReference type="PANTHER" id="PTHR11616:SF182">
    <property type="entry name" value="TRANSPORTER"/>
    <property type="match status" value="1"/>
</dbReference>
<keyword evidence="4 8" id="KW-1133">Transmembrane helix</keyword>
<dbReference type="GO" id="GO:0016020">
    <property type="term" value="C:membrane"/>
    <property type="evidence" value="ECO:0007669"/>
    <property type="project" value="UniProtKB-SubCell"/>
</dbReference>
<keyword evidence="5 8" id="KW-0472">Membrane</keyword>
<feature type="compositionally biased region" description="Basic and acidic residues" evidence="7">
    <location>
        <begin position="516"/>
        <end position="530"/>
    </location>
</feature>
<feature type="binding site" evidence="6">
    <location>
        <position position="149"/>
    </location>
    <ligand>
        <name>Na(+)</name>
        <dbReference type="ChEBI" id="CHEBI:29101"/>
        <label>1</label>
    </ligand>
</feature>
<organism evidence="9 10">
    <name type="scientific">Batillaria attramentaria</name>
    <dbReference type="NCBI Taxonomy" id="370345"/>
    <lineage>
        <taxon>Eukaryota</taxon>
        <taxon>Metazoa</taxon>
        <taxon>Spiralia</taxon>
        <taxon>Lophotrochozoa</taxon>
        <taxon>Mollusca</taxon>
        <taxon>Gastropoda</taxon>
        <taxon>Caenogastropoda</taxon>
        <taxon>Sorbeoconcha</taxon>
        <taxon>Cerithioidea</taxon>
        <taxon>Batillariidae</taxon>
        <taxon>Batillaria</taxon>
    </lineage>
</organism>
<evidence type="ECO:0000256" key="7">
    <source>
        <dbReference type="SAM" id="MobiDB-lite"/>
    </source>
</evidence>